<evidence type="ECO:0000256" key="6">
    <source>
        <dbReference type="SAM" id="SignalP"/>
    </source>
</evidence>
<accession>A0ABR0FF99</accession>
<protein>
    <recommendedName>
        <fullName evidence="7">FAD-binding PCMH-type domain-containing protein</fullName>
    </recommendedName>
</protein>
<dbReference type="Gene3D" id="3.40.462.20">
    <property type="match status" value="1"/>
</dbReference>
<dbReference type="Proteomes" id="UP001322138">
    <property type="component" value="Unassembled WGS sequence"/>
</dbReference>
<proteinExistence type="inferred from homology"/>
<keyword evidence="3" id="KW-0285">Flavoprotein</keyword>
<comment type="cofactor">
    <cofactor evidence="1">
        <name>FAD</name>
        <dbReference type="ChEBI" id="CHEBI:57692"/>
    </cofactor>
</comment>
<evidence type="ECO:0000313" key="8">
    <source>
        <dbReference type="EMBL" id="KAK4641755.1"/>
    </source>
</evidence>
<dbReference type="PANTHER" id="PTHR42973">
    <property type="entry name" value="BINDING OXIDOREDUCTASE, PUTATIVE (AFU_ORTHOLOGUE AFUA_1G17690)-RELATED"/>
    <property type="match status" value="1"/>
</dbReference>
<evidence type="ECO:0000256" key="3">
    <source>
        <dbReference type="ARBA" id="ARBA00022630"/>
    </source>
</evidence>
<keyword evidence="9" id="KW-1185">Reference proteome</keyword>
<sequence length="520" mass="56621">MRWLKSTLVAAASWSVASAQLLEQEDPDFTPTPIEYAVDTLSRAPGCNIADFWRLARQLSPGTEIRYPNTTEFDAATERWSNVGGGVPYVDISVAPETEQDVMKLVRIANNCNVPFLAYNGRHGAITTLGQMNWGISIDLKKLSGVSISGNGQTATVLGGTNSKVLIDHLWAAGKQAVTGTCECVSYMGPALGGGHGWLQGHHGLIADQFVSAKIVTADGQLRTVSSNSDLWWALKGAGHNFGIVTSVTIKIFPIVHTNWAITTLMYTGDKVEALYQAANDYLLQNGTQPVDIINWSYWMNIPPIDPTGPVVEFYIIQEGVTAVDTAYTAPFIALGPISVTNNTGTYKDVSSWVGISLDGPPCQKTGAANPRFPLYLPEYNPSAMAEVYEAFKEGTNSSSPFANSLFMFEGYSMQGVKAVDAASTAYAFREDNLLTAPLVQYTPGNAALDAQAQAFGNQLRNILHAGSGRSQKHIYLNYAYGDETKEEMYGHESWRSAKLLQLKDKYDSRRRFNFYGPAA</sequence>
<feature type="signal peptide" evidence="6">
    <location>
        <begin position="1"/>
        <end position="19"/>
    </location>
</feature>
<dbReference type="InterPro" id="IPR016169">
    <property type="entry name" value="FAD-bd_PCMH_sub2"/>
</dbReference>
<gene>
    <name evidence="8" type="ORF">QC761_503630</name>
</gene>
<dbReference type="PANTHER" id="PTHR42973:SF9">
    <property type="entry name" value="FAD-BINDING PCMH-TYPE DOMAIN-CONTAINING PROTEIN-RELATED"/>
    <property type="match status" value="1"/>
</dbReference>
<dbReference type="Pfam" id="PF01565">
    <property type="entry name" value="FAD_binding_4"/>
    <property type="match status" value="1"/>
</dbReference>
<organism evidence="8 9">
    <name type="scientific">Podospora bellae-mahoneyi</name>
    <dbReference type="NCBI Taxonomy" id="2093777"/>
    <lineage>
        <taxon>Eukaryota</taxon>
        <taxon>Fungi</taxon>
        <taxon>Dikarya</taxon>
        <taxon>Ascomycota</taxon>
        <taxon>Pezizomycotina</taxon>
        <taxon>Sordariomycetes</taxon>
        <taxon>Sordariomycetidae</taxon>
        <taxon>Sordariales</taxon>
        <taxon>Podosporaceae</taxon>
        <taxon>Podospora</taxon>
    </lineage>
</organism>
<comment type="caution">
    <text evidence="8">The sequence shown here is derived from an EMBL/GenBank/DDBJ whole genome shotgun (WGS) entry which is preliminary data.</text>
</comment>
<evidence type="ECO:0000259" key="7">
    <source>
        <dbReference type="PROSITE" id="PS51387"/>
    </source>
</evidence>
<keyword evidence="4" id="KW-0274">FAD</keyword>
<dbReference type="InterPro" id="IPR036318">
    <property type="entry name" value="FAD-bd_PCMH-like_sf"/>
</dbReference>
<dbReference type="EMBL" id="JAFFGZ010000007">
    <property type="protein sequence ID" value="KAK4641755.1"/>
    <property type="molecule type" value="Genomic_DNA"/>
</dbReference>
<dbReference type="InterPro" id="IPR016166">
    <property type="entry name" value="FAD-bd_PCMH"/>
</dbReference>
<keyword evidence="6" id="KW-0732">Signal</keyword>
<dbReference type="InterPro" id="IPR006094">
    <property type="entry name" value="Oxid_FAD_bind_N"/>
</dbReference>
<dbReference type="SUPFAM" id="SSF56176">
    <property type="entry name" value="FAD-binding/transporter-associated domain-like"/>
    <property type="match status" value="1"/>
</dbReference>
<dbReference type="InterPro" id="IPR050416">
    <property type="entry name" value="FAD-linked_Oxidoreductase"/>
</dbReference>
<dbReference type="Gene3D" id="3.30.465.10">
    <property type="match status" value="1"/>
</dbReference>
<reference evidence="8 9" key="1">
    <citation type="journal article" date="2023" name="bioRxiv">
        <title>High-quality genome assemblies of four members of thePodospora anserinaspecies complex.</title>
        <authorList>
            <person name="Ament-Velasquez S.L."/>
            <person name="Vogan A.A."/>
            <person name="Wallerman O."/>
            <person name="Hartmann F."/>
            <person name="Gautier V."/>
            <person name="Silar P."/>
            <person name="Giraud T."/>
            <person name="Johannesson H."/>
        </authorList>
    </citation>
    <scope>NUCLEOTIDE SEQUENCE [LARGE SCALE GENOMIC DNA]</scope>
    <source>
        <strain evidence="8 9">CBS 112042</strain>
    </source>
</reference>
<evidence type="ECO:0000256" key="1">
    <source>
        <dbReference type="ARBA" id="ARBA00001974"/>
    </source>
</evidence>
<feature type="chain" id="PRO_5047088683" description="FAD-binding PCMH-type domain-containing protein" evidence="6">
    <location>
        <begin position="20"/>
        <end position="520"/>
    </location>
</feature>
<dbReference type="GeneID" id="87899071"/>
<evidence type="ECO:0000313" key="9">
    <source>
        <dbReference type="Proteomes" id="UP001322138"/>
    </source>
</evidence>
<comment type="similarity">
    <text evidence="2">Belongs to the oxygen-dependent FAD-linked oxidoreductase family.</text>
</comment>
<dbReference type="RefSeq" id="XP_062730731.1">
    <property type="nucleotide sequence ID" value="XM_062879589.1"/>
</dbReference>
<evidence type="ECO:0000256" key="4">
    <source>
        <dbReference type="ARBA" id="ARBA00022827"/>
    </source>
</evidence>
<evidence type="ECO:0000256" key="2">
    <source>
        <dbReference type="ARBA" id="ARBA00005466"/>
    </source>
</evidence>
<dbReference type="PROSITE" id="PS51387">
    <property type="entry name" value="FAD_PCMH"/>
    <property type="match status" value="1"/>
</dbReference>
<evidence type="ECO:0000256" key="5">
    <source>
        <dbReference type="ARBA" id="ARBA00023002"/>
    </source>
</evidence>
<keyword evidence="5" id="KW-0560">Oxidoreductase</keyword>
<name>A0ABR0FF99_9PEZI</name>
<feature type="domain" description="FAD-binding PCMH-type" evidence="7">
    <location>
        <begin position="84"/>
        <end position="255"/>
    </location>
</feature>